<protein>
    <recommendedName>
        <fullName evidence="6">Phosphoribosylformylglycinamidine synthase subunit PurS</fullName>
        <shortName evidence="6">FGAM synthase</shortName>
        <ecNumber evidence="6">6.3.5.3</ecNumber>
    </recommendedName>
    <alternativeName>
        <fullName evidence="6">Formylglycinamide ribonucleotide amidotransferase subunit III</fullName>
        <shortName evidence="6">FGAR amidotransferase III</shortName>
        <shortName evidence="6">FGAR-AT III</shortName>
    </alternativeName>
    <alternativeName>
        <fullName evidence="6">Phosphoribosylformylglycinamidine synthase subunit III</fullName>
    </alternativeName>
</protein>
<evidence type="ECO:0000256" key="6">
    <source>
        <dbReference type="HAMAP-Rule" id="MF_01926"/>
    </source>
</evidence>
<dbReference type="GO" id="GO:0006189">
    <property type="term" value="P:'de novo' IMP biosynthetic process"/>
    <property type="evidence" value="ECO:0007669"/>
    <property type="project" value="UniProtKB-UniRule"/>
</dbReference>
<evidence type="ECO:0000256" key="4">
    <source>
        <dbReference type="ARBA" id="ARBA00022755"/>
    </source>
</evidence>
<dbReference type="RefSeq" id="WP_209705843.1">
    <property type="nucleotide sequence ID" value="NZ_JAFIDA010000001.1"/>
</dbReference>
<dbReference type="Pfam" id="PF02700">
    <property type="entry name" value="PurS"/>
    <property type="match status" value="1"/>
</dbReference>
<dbReference type="SUPFAM" id="SSF82697">
    <property type="entry name" value="PurS-like"/>
    <property type="match status" value="1"/>
</dbReference>
<dbReference type="EMBL" id="JAFIDA010000001">
    <property type="protein sequence ID" value="MBP1327033.1"/>
    <property type="molecule type" value="Genomic_DNA"/>
</dbReference>
<comment type="catalytic activity">
    <reaction evidence="6">
        <text>N(2)-formyl-N(1)-(5-phospho-beta-D-ribosyl)glycinamide + L-glutamine + ATP + H2O = 2-formamido-N(1)-(5-O-phospho-beta-D-ribosyl)acetamidine + L-glutamate + ADP + phosphate + H(+)</text>
        <dbReference type="Rhea" id="RHEA:17129"/>
        <dbReference type="ChEBI" id="CHEBI:15377"/>
        <dbReference type="ChEBI" id="CHEBI:15378"/>
        <dbReference type="ChEBI" id="CHEBI:29985"/>
        <dbReference type="ChEBI" id="CHEBI:30616"/>
        <dbReference type="ChEBI" id="CHEBI:43474"/>
        <dbReference type="ChEBI" id="CHEBI:58359"/>
        <dbReference type="ChEBI" id="CHEBI:147286"/>
        <dbReference type="ChEBI" id="CHEBI:147287"/>
        <dbReference type="ChEBI" id="CHEBI:456216"/>
        <dbReference type="EC" id="6.3.5.3"/>
    </reaction>
</comment>
<proteinExistence type="inferred from homology"/>
<comment type="caution">
    <text evidence="7">The sequence shown here is derived from an EMBL/GenBank/DDBJ whole genome shotgun (WGS) entry which is preliminary data.</text>
</comment>
<dbReference type="GO" id="GO:0005524">
    <property type="term" value="F:ATP binding"/>
    <property type="evidence" value="ECO:0007669"/>
    <property type="project" value="UniProtKB-UniRule"/>
</dbReference>
<comment type="similarity">
    <text evidence="6">Belongs to the PurS family.</text>
</comment>
<evidence type="ECO:0000256" key="2">
    <source>
        <dbReference type="ARBA" id="ARBA00022598"/>
    </source>
</evidence>
<evidence type="ECO:0000256" key="1">
    <source>
        <dbReference type="ARBA" id="ARBA00022490"/>
    </source>
</evidence>
<keyword evidence="1 6" id="KW-0963">Cytoplasm</keyword>
<dbReference type="PANTHER" id="PTHR34696">
    <property type="entry name" value="PHOSPHORIBOSYLFORMYLGLYCINAMIDINE SYNTHASE SUBUNIT PURS"/>
    <property type="match status" value="1"/>
</dbReference>
<dbReference type="AlphaFoldDB" id="A0A940T4K6"/>
<comment type="pathway">
    <text evidence="6">Purine metabolism; IMP biosynthesis via de novo pathway; 5-amino-1-(5-phospho-D-ribosyl)imidazole from N(2)-formyl-N(1)-(5-phospho-D-ribosyl)glycinamide: step 1/2.</text>
</comment>
<dbReference type="NCBIfam" id="NF004630">
    <property type="entry name" value="PRK05974.1"/>
    <property type="match status" value="1"/>
</dbReference>
<keyword evidence="5 6" id="KW-0067">ATP-binding</keyword>
<dbReference type="InterPro" id="IPR036604">
    <property type="entry name" value="PurS-like_sf"/>
</dbReference>
<name>A0A940T4K6_9MICO</name>
<reference evidence="7" key="1">
    <citation type="submission" date="2021-02" db="EMBL/GenBank/DDBJ databases">
        <title>Sequencing the genomes of 1000 actinobacteria strains.</title>
        <authorList>
            <person name="Klenk H.-P."/>
        </authorList>
    </citation>
    <scope>NUCLEOTIDE SEQUENCE</scope>
    <source>
        <strain evidence="7">DSM 22850</strain>
    </source>
</reference>
<dbReference type="Proteomes" id="UP000675163">
    <property type="component" value="Unassembled WGS sequence"/>
</dbReference>
<dbReference type="Gene3D" id="3.30.1280.10">
    <property type="entry name" value="Phosphoribosylformylglycinamidine synthase subunit PurS"/>
    <property type="match status" value="1"/>
</dbReference>
<dbReference type="GO" id="GO:0005737">
    <property type="term" value="C:cytoplasm"/>
    <property type="evidence" value="ECO:0007669"/>
    <property type="project" value="UniProtKB-SubCell"/>
</dbReference>
<keyword evidence="2 6" id="KW-0436">Ligase</keyword>
<dbReference type="NCBIfam" id="TIGR00302">
    <property type="entry name" value="phosphoribosylformylglycinamidine synthase subunit PurS"/>
    <property type="match status" value="1"/>
</dbReference>
<evidence type="ECO:0000313" key="7">
    <source>
        <dbReference type="EMBL" id="MBP1327033.1"/>
    </source>
</evidence>
<organism evidence="7 8">
    <name type="scientific">Leucobacter exalbidus</name>
    <dbReference type="NCBI Taxonomy" id="662960"/>
    <lineage>
        <taxon>Bacteria</taxon>
        <taxon>Bacillati</taxon>
        <taxon>Actinomycetota</taxon>
        <taxon>Actinomycetes</taxon>
        <taxon>Micrococcales</taxon>
        <taxon>Microbacteriaceae</taxon>
        <taxon>Leucobacter</taxon>
    </lineage>
</organism>
<comment type="subcellular location">
    <subcellularLocation>
        <location evidence="6">Cytoplasm</location>
    </subcellularLocation>
</comment>
<dbReference type="InterPro" id="IPR003850">
    <property type="entry name" value="PurS"/>
</dbReference>
<dbReference type="PANTHER" id="PTHR34696:SF1">
    <property type="entry name" value="PHOSPHORIBOSYLFORMYLGLYCINAMIDINE SYNTHASE SUBUNIT PURS"/>
    <property type="match status" value="1"/>
</dbReference>
<keyword evidence="8" id="KW-1185">Reference proteome</keyword>
<evidence type="ECO:0000256" key="5">
    <source>
        <dbReference type="ARBA" id="ARBA00022840"/>
    </source>
</evidence>
<sequence length="92" mass="10122">MPKIVVDVMPKAELLDPQGKATTGALARLGYEKFQNVRVGKRFEFTVEGEVTSEVLAEVCKVADEILSNDVIEDVVAITVDDELIELEDEAE</sequence>
<keyword evidence="4 6" id="KW-0658">Purine biosynthesis</keyword>
<dbReference type="HAMAP" id="MF_01926">
    <property type="entry name" value="PurS"/>
    <property type="match status" value="1"/>
</dbReference>
<evidence type="ECO:0000313" key="8">
    <source>
        <dbReference type="Proteomes" id="UP000675163"/>
    </source>
</evidence>
<dbReference type="EC" id="6.3.5.3" evidence="6"/>
<gene>
    <name evidence="6" type="primary">purS</name>
    <name evidence="7" type="ORF">JOF28_002265</name>
</gene>
<dbReference type="GO" id="GO:0004642">
    <property type="term" value="F:phosphoribosylformylglycinamidine synthase activity"/>
    <property type="evidence" value="ECO:0007669"/>
    <property type="project" value="UniProtKB-UniRule"/>
</dbReference>
<keyword evidence="3 6" id="KW-0547">Nucleotide-binding</keyword>
<evidence type="ECO:0000256" key="3">
    <source>
        <dbReference type="ARBA" id="ARBA00022741"/>
    </source>
</evidence>
<comment type="function">
    <text evidence="6">Part of the phosphoribosylformylglycinamidine synthase complex involved in the purines biosynthetic pathway. Catalyzes the ATP-dependent conversion of formylglycinamide ribonucleotide (FGAR) and glutamine to yield formylglycinamidine ribonucleotide (FGAM) and glutamate. The FGAM synthase complex is composed of three subunits. PurQ produces an ammonia molecule by converting glutamine to glutamate. PurL transfers the ammonia molecule to FGAR to form FGAM in an ATP-dependent manner. PurS interacts with PurQ and PurL and is thought to assist in the transfer of the ammonia molecule from PurQ to PurL.</text>
</comment>
<accession>A0A940T4K6</accession>
<comment type="subunit">
    <text evidence="6">Part of the FGAM synthase complex composed of 1 PurL, 1 PurQ and 2 PurS subunits.</text>
</comment>